<dbReference type="PANTHER" id="PTHR43108:SF15">
    <property type="entry name" value="SULFATASE"/>
    <property type="match status" value="1"/>
</dbReference>
<dbReference type="PIRSF" id="PIRSF004950">
    <property type="entry name" value="Mmb_sulf_HI0842"/>
    <property type="match status" value="1"/>
</dbReference>
<organism evidence="3 4">
    <name type="scientific">Mergibacter septicus</name>
    <dbReference type="NCBI Taxonomy" id="221402"/>
    <lineage>
        <taxon>Bacteria</taxon>
        <taxon>Pseudomonadati</taxon>
        <taxon>Pseudomonadota</taxon>
        <taxon>Gammaproteobacteria</taxon>
        <taxon>Pasteurellales</taxon>
        <taxon>Pasteurellaceae</taxon>
        <taxon>Mergibacter</taxon>
    </lineage>
</organism>
<name>A0A8D4IYV6_9PAST</name>
<reference evidence="3" key="1">
    <citation type="submission" date="2017-06" db="EMBL/GenBank/DDBJ databases">
        <title>Genome sequencing of pathogenic and non-pathogenic strains within Bisgaard taxon 40.</title>
        <authorList>
            <person name="Ladner J.T."/>
            <person name="Lovett S.P."/>
            <person name="Koroleva G."/>
            <person name="Lorch J.M."/>
        </authorList>
    </citation>
    <scope>NUCLEOTIDE SEQUENCE</scope>
    <source>
        <strain evidence="3">27576-1-I1</strain>
    </source>
</reference>
<dbReference type="Gene3D" id="3.40.720.10">
    <property type="entry name" value="Alkaline Phosphatase, subunit A"/>
    <property type="match status" value="1"/>
</dbReference>
<dbReference type="Pfam" id="PF11893">
    <property type="entry name" value="DUF3413"/>
    <property type="match status" value="1"/>
</dbReference>
<dbReference type="SUPFAM" id="SSF53649">
    <property type="entry name" value="Alkaline phosphatase-like"/>
    <property type="match status" value="1"/>
</dbReference>
<evidence type="ECO:0000259" key="1">
    <source>
        <dbReference type="Pfam" id="PF00884"/>
    </source>
</evidence>
<evidence type="ECO:0000259" key="2">
    <source>
        <dbReference type="Pfam" id="PF11893"/>
    </source>
</evidence>
<dbReference type="EMBL" id="CP022011">
    <property type="protein sequence ID" value="QDJ14206.1"/>
    <property type="molecule type" value="Genomic_DNA"/>
</dbReference>
<dbReference type="AlphaFoldDB" id="A0A8D4IYV6"/>
<feature type="domain" description="Sulfatase N-terminal" evidence="1">
    <location>
        <begin position="282"/>
        <end position="509"/>
    </location>
</feature>
<protein>
    <submittedName>
        <fullName evidence="3">Uncharacterized protein</fullName>
    </submittedName>
</protein>
<dbReference type="RefSeq" id="WP_261919712.1">
    <property type="nucleotide sequence ID" value="NZ_CP022011.1"/>
</dbReference>
<dbReference type="InterPro" id="IPR017850">
    <property type="entry name" value="Alkaline_phosphatase_core_sf"/>
</dbReference>
<dbReference type="InterPro" id="IPR024588">
    <property type="entry name" value="YejM_N"/>
</dbReference>
<sequence>MLRFQREKIYQNREEISRKITWGHWFAFFNIIWAIIIGSRYAFLSDWPSTFLGRVYFFISILGHFSFIVFAFYLLLIFPLSFIIKNNRTFRGVSVIIATLSITVLLMDTEIYKRFYIHLSSMVWDLVVNPDNGELSRNWQLFFTPMPIILLVQMLFSHWSWQKQRSLERQKWIKPVSYLFVFAFIGTHLIYAWADATFYRPITAQRANLPLSYPLTARSLLEKTGLLDRLDLEAKSTANGRNDAYPIEYPKRALHYTSGLAQQPNILLINLSGLRYDAITAKNMPELANFATMSANFTRTYAAGNDPQRGLVGILYSLSGSYLDSILSQRIEPVFLQRIAQLDYQREAFFSGNQSHSLAQLLSFTLPTTQLVNDPLLVKHWQEWYQHLPENRHWFSLLNFNLSQAVETKLKQQQSTTDKLSLEQTYQQVLVDTDQLLAQILTTLGEELEHTLIIITADVGYDFDATSVQLGNFSPNLLRVPLLIHWQSIKPQSYQRLSSTLDIVPTLLQEVFHIENPTIDYALGKNLFSDDPAGWRLASNNRWHVIITTNGDQYQIDLKGNYYKYNQEYQEQRSSRPPLGLFLSAFGKDRSFIEK</sequence>
<dbReference type="InterPro" id="IPR012159">
    <property type="entry name" value="YejM-like"/>
</dbReference>
<dbReference type="Proteomes" id="UP000955338">
    <property type="component" value="Chromosome"/>
</dbReference>
<evidence type="ECO:0000313" key="4">
    <source>
        <dbReference type="Proteomes" id="UP000955338"/>
    </source>
</evidence>
<accession>A0A8D4IYV6</accession>
<keyword evidence="4" id="KW-1185">Reference proteome</keyword>
<dbReference type="InterPro" id="IPR000917">
    <property type="entry name" value="Sulfatase_N"/>
</dbReference>
<feature type="domain" description="Inner membrane protein YejM N-terminal" evidence="2">
    <location>
        <begin position="11"/>
        <end position="255"/>
    </location>
</feature>
<proteinExistence type="predicted"/>
<evidence type="ECO:0000313" key="3">
    <source>
        <dbReference type="EMBL" id="QDJ14206.1"/>
    </source>
</evidence>
<gene>
    <name evidence="3" type="ORF">CEP48_01655</name>
</gene>
<dbReference type="GO" id="GO:0005886">
    <property type="term" value="C:plasma membrane"/>
    <property type="evidence" value="ECO:0007669"/>
    <property type="project" value="TreeGrafter"/>
</dbReference>
<dbReference type="Pfam" id="PF00884">
    <property type="entry name" value="Sulfatase"/>
    <property type="match status" value="1"/>
</dbReference>
<dbReference type="PANTHER" id="PTHR43108">
    <property type="entry name" value="N-ACETYLGLUCOSAMINE-6-SULFATASE FAMILY MEMBER"/>
    <property type="match status" value="1"/>
</dbReference>